<name>A0ABV7VF10_9PROT</name>
<evidence type="ECO:0000256" key="2">
    <source>
        <dbReference type="ARBA" id="ARBA00003117"/>
    </source>
</evidence>
<evidence type="ECO:0000256" key="5">
    <source>
        <dbReference type="ARBA" id="ARBA00022840"/>
    </source>
</evidence>
<dbReference type="PANTHER" id="PTHR43785">
    <property type="entry name" value="GAMMA-GLUTAMYLPUTRESCINE SYNTHETASE"/>
    <property type="match status" value="1"/>
</dbReference>
<dbReference type="EMBL" id="JBHRYJ010000002">
    <property type="protein sequence ID" value="MFC3675999.1"/>
    <property type="molecule type" value="Genomic_DNA"/>
</dbReference>
<sequence>MASFVDKHGLWTPEQHKAAAAVAQEIAGRNLGVVRFSFADQHGILRGKTLVAEEAASAMRSGVGFTTTLLAKDTAHRTVFPVFTKGGGFAMPEMQGAADILMVADPTTFKVLPWAPHTGWMLCDLYFADGRPVPFSTRQIYRQVLGRLNEAGYDYMAGLEVEFHVFKLVDPKLAPTDAGQPGNPPEVSLLTQGYQYLTEQRYDQYDEVYEILRRDIQGLGLPLRSLEVEFGPSQAEFTFRPGLNMESPDTMVLFRAAAKQIARRHGYHVTFMCRPKLPNVFSSGWHLHQSLVDRKTGANAFMPAGDTDVLSPLGMQFLAGLLEHAPASAAFAAPTINAYRRYRPYSLAPDRAIWGRDNRGVMARVLGAPGDPASRIENRLGEPAANPYLYMASQLLAGLDGMTRSLTPPASADVPYETEAPPLPRTLEAALAALRASRCYREGLGDRFVDYFLHIKDAEIARYQLEVSEWEHREYFEMF</sequence>
<dbReference type="Proteomes" id="UP001595711">
    <property type="component" value="Unassembled WGS sequence"/>
</dbReference>
<keyword evidence="6" id="KW-0535">Nitrogen fixation</keyword>
<dbReference type="RefSeq" id="WP_379725786.1">
    <property type="nucleotide sequence ID" value="NZ_JBHRYJ010000002.1"/>
</dbReference>
<evidence type="ECO:0000256" key="1">
    <source>
        <dbReference type="ARBA" id="ARBA00001946"/>
    </source>
</evidence>
<evidence type="ECO:0000256" key="7">
    <source>
        <dbReference type="PROSITE-ProRule" id="PRU01330"/>
    </source>
</evidence>
<feature type="domain" description="GS catalytic" evidence="10">
    <location>
        <begin position="137"/>
        <end position="479"/>
    </location>
</feature>
<reference evidence="12" key="1">
    <citation type="journal article" date="2019" name="Int. J. Syst. Evol. Microbiol.">
        <title>The Global Catalogue of Microorganisms (GCM) 10K type strain sequencing project: providing services to taxonomists for standard genome sequencing and annotation.</title>
        <authorList>
            <consortium name="The Broad Institute Genomics Platform"/>
            <consortium name="The Broad Institute Genome Sequencing Center for Infectious Disease"/>
            <person name="Wu L."/>
            <person name="Ma J."/>
        </authorList>
    </citation>
    <scope>NUCLEOTIDE SEQUENCE [LARGE SCALE GENOMIC DNA]</scope>
    <source>
        <strain evidence="12">KCTC 42182</strain>
    </source>
</reference>
<keyword evidence="5" id="KW-0067">ATP-binding</keyword>
<comment type="caution">
    <text evidence="11">The sequence shown here is derived from an EMBL/GenBank/DDBJ whole genome shotgun (WGS) entry which is preliminary data.</text>
</comment>
<protein>
    <submittedName>
        <fullName evidence="11">Glutamine synthetase family protein</fullName>
        <ecNumber evidence="11">6.3.1.-</ecNumber>
    </submittedName>
</protein>
<evidence type="ECO:0000256" key="8">
    <source>
        <dbReference type="RuleBase" id="RU000384"/>
    </source>
</evidence>
<dbReference type="Gene3D" id="3.10.20.70">
    <property type="entry name" value="Glutamine synthetase, N-terminal domain"/>
    <property type="match status" value="1"/>
</dbReference>
<gene>
    <name evidence="11" type="ORF">ACFOOQ_10630</name>
</gene>
<dbReference type="SMART" id="SM01230">
    <property type="entry name" value="Gln-synt_C"/>
    <property type="match status" value="1"/>
</dbReference>
<keyword evidence="3 11" id="KW-0436">Ligase</keyword>
<proteinExistence type="inferred from homology"/>
<feature type="domain" description="GS beta-grasp" evidence="9">
    <location>
        <begin position="29"/>
        <end position="130"/>
    </location>
</feature>
<dbReference type="SUPFAM" id="SSF55931">
    <property type="entry name" value="Glutamine synthetase/guanido kinase"/>
    <property type="match status" value="1"/>
</dbReference>
<evidence type="ECO:0000259" key="9">
    <source>
        <dbReference type="PROSITE" id="PS51986"/>
    </source>
</evidence>
<dbReference type="PANTHER" id="PTHR43785:SF12">
    <property type="entry name" value="TYPE-1 GLUTAMINE SYNTHETASE 2"/>
    <property type="match status" value="1"/>
</dbReference>
<comment type="function">
    <text evidence="2">Catalyzes the ATP-dependent biosynthesis of glutamine from glutamate and ammonia.</text>
</comment>
<dbReference type="PROSITE" id="PS51987">
    <property type="entry name" value="GS_CATALYTIC"/>
    <property type="match status" value="1"/>
</dbReference>
<dbReference type="PROSITE" id="PS51986">
    <property type="entry name" value="GS_BETA_GRASP"/>
    <property type="match status" value="1"/>
</dbReference>
<organism evidence="11 12">
    <name type="scientific">Ferrovibrio xuzhouensis</name>
    <dbReference type="NCBI Taxonomy" id="1576914"/>
    <lineage>
        <taxon>Bacteria</taxon>
        <taxon>Pseudomonadati</taxon>
        <taxon>Pseudomonadota</taxon>
        <taxon>Alphaproteobacteria</taxon>
        <taxon>Rhodospirillales</taxon>
        <taxon>Rhodospirillaceae</taxon>
        <taxon>Ferrovibrio</taxon>
    </lineage>
</organism>
<evidence type="ECO:0000313" key="11">
    <source>
        <dbReference type="EMBL" id="MFC3675999.1"/>
    </source>
</evidence>
<evidence type="ECO:0000256" key="4">
    <source>
        <dbReference type="ARBA" id="ARBA00022741"/>
    </source>
</evidence>
<dbReference type="InterPro" id="IPR008146">
    <property type="entry name" value="Gln_synth_cat_dom"/>
</dbReference>
<dbReference type="Pfam" id="PF00120">
    <property type="entry name" value="Gln-synt_C"/>
    <property type="match status" value="1"/>
</dbReference>
<evidence type="ECO:0000259" key="10">
    <source>
        <dbReference type="PROSITE" id="PS51987"/>
    </source>
</evidence>
<keyword evidence="12" id="KW-1185">Reference proteome</keyword>
<comment type="similarity">
    <text evidence="7 8">Belongs to the glutamine synthetase family.</text>
</comment>
<evidence type="ECO:0000313" key="12">
    <source>
        <dbReference type="Proteomes" id="UP001595711"/>
    </source>
</evidence>
<keyword evidence="4" id="KW-0547">Nucleotide-binding</keyword>
<comment type="cofactor">
    <cofactor evidence="1">
        <name>Mg(2+)</name>
        <dbReference type="ChEBI" id="CHEBI:18420"/>
    </cofactor>
</comment>
<dbReference type="Gene3D" id="3.30.590.10">
    <property type="entry name" value="Glutamine synthetase/guanido kinase, catalytic domain"/>
    <property type="match status" value="1"/>
</dbReference>
<dbReference type="InterPro" id="IPR014746">
    <property type="entry name" value="Gln_synth/guanido_kin_cat_dom"/>
</dbReference>
<dbReference type="InterPro" id="IPR036651">
    <property type="entry name" value="Gln_synt_N_sf"/>
</dbReference>
<accession>A0ABV7VF10</accession>
<dbReference type="SUPFAM" id="SSF54368">
    <property type="entry name" value="Glutamine synthetase, N-terminal domain"/>
    <property type="match status" value="1"/>
</dbReference>
<dbReference type="EC" id="6.3.1.-" evidence="11"/>
<dbReference type="InterPro" id="IPR008147">
    <property type="entry name" value="Gln_synt_N"/>
</dbReference>
<dbReference type="GO" id="GO:0016874">
    <property type="term" value="F:ligase activity"/>
    <property type="evidence" value="ECO:0007669"/>
    <property type="project" value="UniProtKB-KW"/>
</dbReference>
<evidence type="ECO:0000256" key="3">
    <source>
        <dbReference type="ARBA" id="ARBA00022598"/>
    </source>
</evidence>
<evidence type="ECO:0000256" key="6">
    <source>
        <dbReference type="ARBA" id="ARBA00023231"/>
    </source>
</evidence>